<keyword evidence="2" id="KW-0813">Transport</keyword>
<evidence type="ECO:0000256" key="2">
    <source>
        <dbReference type="PIRNR" id="PIRNR016661"/>
    </source>
</evidence>
<dbReference type="Proteomes" id="UP001652432">
    <property type="component" value="Unassembled WGS sequence"/>
</dbReference>
<keyword evidence="3" id="KW-1133">Transmembrane helix</keyword>
<keyword evidence="3" id="KW-0812">Transmembrane</keyword>
<feature type="transmembrane region" description="Helical" evidence="3">
    <location>
        <begin position="61"/>
        <end position="79"/>
    </location>
</feature>
<dbReference type="PANTHER" id="PTHR34295">
    <property type="entry name" value="BIOTIN TRANSPORTER BIOY"/>
    <property type="match status" value="1"/>
</dbReference>
<keyword evidence="5" id="KW-1185">Reference proteome</keyword>
<dbReference type="Pfam" id="PF02632">
    <property type="entry name" value="BioY"/>
    <property type="match status" value="1"/>
</dbReference>
<proteinExistence type="inferred from homology"/>
<feature type="transmembrane region" description="Helical" evidence="3">
    <location>
        <begin position="38"/>
        <end position="54"/>
    </location>
</feature>
<organism evidence="4 5">
    <name type="scientific">Suilimivivens aceti</name>
    <dbReference type="NCBI Taxonomy" id="2981774"/>
    <lineage>
        <taxon>Bacteria</taxon>
        <taxon>Bacillati</taxon>
        <taxon>Bacillota</taxon>
        <taxon>Clostridia</taxon>
        <taxon>Lachnospirales</taxon>
        <taxon>Lachnospiraceae</taxon>
        <taxon>Suilimivivens</taxon>
    </lineage>
</organism>
<dbReference type="PANTHER" id="PTHR34295:SF1">
    <property type="entry name" value="BIOTIN TRANSPORTER BIOY"/>
    <property type="match status" value="1"/>
</dbReference>
<dbReference type="Gene3D" id="1.10.1760.20">
    <property type="match status" value="1"/>
</dbReference>
<evidence type="ECO:0000313" key="4">
    <source>
        <dbReference type="EMBL" id="MCU6745410.1"/>
    </source>
</evidence>
<gene>
    <name evidence="4" type="ORF">OCV77_13085</name>
</gene>
<feature type="transmembrane region" description="Helical" evidence="3">
    <location>
        <begin position="152"/>
        <end position="174"/>
    </location>
</feature>
<dbReference type="InterPro" id="IPR003784">
    <property type="entry name" value="BioY"/>
</dbReference>
<evidence type="ECO:0000313" key="5">
    <source>
        <dbReference type="Proteomes" id="UP001652432"/>
    </source>
</evidence>
<name>A0ABT2T567_9FIRM</name>
<comment type="caution">
    <text evidence="4">The sequence shown here is derived from an EMBL/GenBank/DDBJ whole genome shotgun (WGS) entry which is preliminary data.</text>
</comment>
<accession>A0ABT2T567</accession>
<sequence length="185" mass="19669">MTTQTATRSKTYDMVYIAVFAVLIAICSWISIPTTVPFTLQTFAVFLAVGVLGGKRGSLSVLIYILLGAVGIPVFAGFSGGFGTLLGSTGGYIIGFLFSALLMWGMEALLGKKTWVLGLSMVLGLIVCYAIGTVWFMAVYTKNSGPVGLAAVLSWCVIPFIIPDLIKIALALVLSKRFSVILKLN</sequence>
<comment type="similarity">
    <text evidence="1 2">Belongs to the BioY family.</text>
</comment>
<feature type="transmembrane region" description="Helical" evidence="3">
    <location>
        <begin position="12"/>
        <end position="32"/>
    </location>
</feature>
<keyword evidence="2" id="KW-1003">Cell membrane</keyword>
<evidence type="ECO:0000256" key="1">
    <source>
        <dbReference type="ARBA" id="ARBA00010692"/>
    </source>
</evidence>
<feature type="transmembrane region" description="Helical" evidence="3">
    <location>
        <begin position="85"/>
        <end position="104"/>
    </location>
</feature>
<reference evidence="4 5" key="1">
    <citation type="journal article" date="2021" name="ISME Commun">
        <title>Automated analysis of genomic sequences facilitates high-throughput and comprehensive description of bacteria.</title>
        <authorList>
            <person name="Hitch T.C.A."/>
        </authorList>
    </citation>
    <scope>NUCLEOTIDE SEQUENCE [LARGE SCALE GENOMIC DNA]</scope>
    <source>
        <strain evidence="4 5">Sanger_18</strain>
    </source>
</reference>
<protein>
    <recommendedName>
        <fullName evidence="2">Biotin transporter</fullName>
    </recommendedName>
</protein>
<evidence type="ECO:0000256" key="3">
    <source>
        <dbReference type="SAM" id="Phobius"/>
    </source>
</evidence>
<feature type="transmembrane region" description="Helical" evidence="3">
    <location>
        <begin position="116"/>
        <end position="140"/>
    </location>
</feature>
<dbReference type="RefSeq" id="WP_262575453.1">
    <property type="nucleotide sequence ID" value="NZ_JAOQKJ010000011.1"/>
</dbReference>
<dbReference type="EMBL" id="JAOQKJ010000011">
    <property type="protein sequence ID" value="MCU6745410.1"/>
    <property type="molecule type" value="Genomic_DNA"/>
</dbReference>
<keyword evidence="2 3" id="KW-0472">Membrane</keyword>
<comment type="subcellular location">
    <subcellularLocation>
        <location evidence="2">Cell membrane</location>
        <topology evidence="2">Multi-pass membrane protein</topology>
    </subcellularLocation>
</comment>
<dbReference type="PIRSF" id="PIRSF016661">
    <property type="entry name" value="BioY"/>
    <property type="match status" value="1"/>
</dbReference>